<proteinExistence type="predicted"/>
<evidence type="ECO:0000256" key="2">
    <source>
        <dbReference type="ARBA" id="ARBA00023002"/>
    </source>
</evidence>
<dbReference type="PROSITE" id="PS00079">
    <property type="entry name" value="MULTICOPPER_OXIDASE1"/>
    <property type="match status" value="1"/>
</dbReference>
<dbReference type="InterPro" id="IPR011707">
    <property type="entry name" value="Cu-oxidase-like_N"/>
</dbReference>
<dbReference type="SUPFAM" id="SSF49503">
    <property type="entry name" value="Cupredoxins"/>
    <property type="match status" value="3"/>
</dbReference>
<feature type="domain" description="Plastocyanin-like" evidence="5">
    <location>
        <begin position="427"/>
        <end position="519"/>
    </location>
</feature>
<dbReference type="EMBL" id="UIGB01000001">
    <property type="protein sequence ID" value="SUU83243.1"/>
    <property type="molecule type" value="Genomic_DNA"/>
</dbReference>
<accession>A0A380W427</accession>
<keyword evidence="2" id="KW-0560">Oxidoreductase</keyword>
<sequence length="520" mass="56005">MRARAVPIAGTSLIPPTGDQDRRVPVIYDDSEGSNVNIRTGSAISRRGLLLAGTGLALTTSSLPWRARAAAPGDIRITAGPSRASLAGAGHPRAEVWAYNGAVPGPVVRLRQGEPARILVENRLDQGTTVHWHGIRLPNAMDGVPGLTQPLIKPGETFTYTFTPPDAGTFWYHSHANSLEQLGRGLAGAVIVKEREPIAVDRDLLWVLSDWRLTSEAQIAGGFGNGMEAAMSGRVGNTVTLNGAISDEQPVRAGERLRLRLVNGALARIMALRFEGHRPVIVATDGQPCDPHEPDGGRVVVGPAMRIDVVLDMQGEPGRRYRVVDDFYDDLSYTLTQLAYGERPPLRPHPLDATLKLPRNPLPEPDLTTAERHELALQGGMMGGGGMMSGMSGMMGGMKGMGMMGLGRGAAWAINGMSMTGDGDAGMKPVLTFQRGRSVLLALKNETAWWHPMHLHGHSFHVLTRNGKPVPHNLWGDTVLVSPRETVEVAFVADNPGEWMLHCHVMDHQVAGLMTVLRVA</sequence>
<dbReference type="AlphaFoldDB" id="A0A380W427"/>
<evidence type="ECO:0000313" key="8">
    <source>
        <dbReference type="Proteomes" id="UP000254343"/>
    </source>
</evidence>
<dbReference type="Gene3D" id="2.60.40.420">
    <property type="entry name" value="Cupredoxins - blue copper proteins"/>
    <property type="match status" value="3"/>
</dbReference>
<dbReference type="PROSITE" id="PS00080">
    <property type="entry name" value="MULTICOPPER_OXIDASE2"/>
    <property type="match status" value="1"/>
</dbReference>
<feature type="domain" description="Plastocyanin-like" evidence="4">
    <location>
        <begin position="205"/>
        <end position="325"/>
    </location>
</feature>
<name>A0A380W427_AFIFE</name>
<gene>
    <name evidence="7" type="primary">cueO_1</name>
    <name evidence="7" type="ORF">NCTC12722_00406</name>
</gene>
<dbReference type="InterPro" id="IPR008972">
    <property type="entry name" value="Cupredoxin"/>
</dbReference>
<dbReference type="InterPro" id="IPR001117">
    <property type="entry name" value="Cu-oxidase_2nd"/>
</dbReference>
<evidence type="ECO:0000259" key="5">
    <source>
        <dbReference type="Pfam" id="PF07731"/>
    </source>
</evidence>
<dbReference type="Pfam" id="PF07732">
    <property type="entry name" value="Cu-oxidase_3"/>
    <property type="match status" value="1"/>
</dbReference>
<dbReference type="InterPro" id="IPR045087">
    <property type="entry name" value="Cu-oxidase_fam"/>
</dbReference>
<reference evidence="7 8" key="1">
    <citation type="submission" date="2018-06" db="EMBL/GenBank/DDBJ databases">
        <authorList>
            <consortium name="Pathogen Informatics"/>
            <person name="Doyle S."/>
        </authorList>
    </citation>
    <scope>NUCLEOTIDE SEQUENCE [LARGE SCALE GENOMIC DNA]</scope>
    <source>
        <strain evidence="7 8">NCTC12722</strain>
    </source>
</reference>
<evidence type="ECO:0000313" key="7">
    <source>
        <dbReference type="EMBL" id="SUU83243.1"/>
    </source>
</evidence>
<dbReference type="GO" id="GO:0030288">
    <property type="term" value="C:outer membrane-bounded periplasmic space"/>
    <property type="evidence" value="ECO:0007669"/>
    <property type="project" value="TreeGrafter"/>
</dbReference>
<dbReference type="GO" id="GO:0016491">
    <property type="term" value="F:oxidoreductase activity"/>
    <property type="evidence" value="ECO:0007669"/>
    <property type="project" value="UniProtKB-KW"/>
</dbReference>
<dbReference type="CDD" id="cd13861">
    <property type="entry name" value="CuRO_1_CumA_like"/>
    <property type="match status" value="1"/>
</dbReference>
<protein>
    <submittedName>
        <fullName evidence="7">Copper efflux oxidase</fullName>
    </submittedName>
</protein>
<evidence type="ECO:0000259" key="4">
    <source>
        <dbReference type="Pfam" id="PF00394"/>
    </source>
</evidence>
<dbReference type="Pfam" id="PF00394">
    <property type="entry name" value="Cu-oxidase"/>
    <property type="match status" value="1"/>
</dbReference>
<evidence type="ECO:0000259" key="6">
    <source>
        <dbReference type="Pfam" id="PF07732"/>
    </source>
</evidence>
<dbReference type="Pfam" id="PF07731">
    <property type="entry name" value="Cu-oxidase_2"/>
    <property type="match status" value="1"/>
</dbReference>
<dbReference type="InterPro" id="IPR002355">
    <property type="entry name" value="Cu_oxidase_Cu_BS"/>
</dbReference>
<organism evidence="7 8">
    <name type="scientific">Afipia felis</name>
    <name type="common">Cat scratch disease bacillus</name>
    <dbReference type="NCBI Taxonomy" id="1035"/>
    <lineage>
        <taxon>Bacteria</taxon>
        <taxon>Pseudomonadati</taxon>
        <taxon>Pseudomonadota</taxon>
        <taxon>Alphaproteobacteria</taxon>
        <taxon>Hyphomicrobiales</taxon>
        <taxon>Nitrobacteraceae</taxon>
        <taxon>Afipia</taxon>
    </lineage>
</organism>
<dbReference type="RefSeq" id="WP_002718023.1">
    <property type="nucleotide sequence ID" value="NZ_UFSI01000001.1"/>
</dbReference>
<feature type="domain" description="Plastocyanin-like" evidence="6">
    <location>
        <begin position="89"/>
        <end position="196"/>
    </location>
</feature>
<evidence type="ECO:0000256" key="1">
    <source>
        <dbReference type="ARBA" id="ARBA00022723"/>
    </source>
</evidence>
<dbReference type="PANTHER" id="PTHR11709:SF2">
    <property type="entry name" value="MULTICOPPER OXIDASE LPR1"/>
    <property type="match status" value="1"/>
</dbReference>
<dbReference type="InterPro" id="IPR033138">
    <property type="entry name" value="Cu_oxidase_CS"/>
</dbReference>
<feature type="region of interest" description="Disordered" evidence="3">
    <location>
        <begin position="1"/>
        <end position="21"/>
    </location>
</feature>
<dbReference type="OrthoDB" id="9757546at2"/>
<dbReference type="Proteomes" id="UP000254343">
    <property type="component" value="Unassembled WGS sequence"/>
</dbReference>
<dbReference type="InterPro" id="IPR011706">
    <property type="entry name" value="Cu-oxidase_C"/>
</dbReference>
<evidence type="ECO:0000256" key="3">
    <source>
        <dbReference type="SAM" id="MobiDB-lite"/>
    </source>
</evidence>
<dbReference type="PANTHER" id="PTHR11709">
    <property type="entry name" value="MULTI-COPPER OXIDASE"/>
    <property type="match status" value="1"/>
</dbReference>
<dbReference type="GO" id="GO:0005507">
    <property type="term" value="F:copper ion binding"/>
    <property type="evidence" value="ECO:0007669"/>
    <property type="project" value="InterPro"/>
</dbReference>
<keyword evidence="1" id="KW-0479">Metal-binding</keyword>
<dbReference type="CDD" id="cd13885">
    <property type="entry name" value="CuRO_2_CumA_like"/>
    <property type="match status" value="1"/>
</dbReference>
<dbReference type="CDD" id="cd13906">
    <property type="entry name" value="CuRO_3_CumA_like"/>
    <property type="match status" value="1"/>
</dbReference>